<name>A0ABY4P8P9_9LACO</name>
<dbReference type="InterPro" id="IPR058121">
    <property type="entry name" value="WalJ/YycJ"/>
</dbReference>
<dbReference type="RefSeq" id="WP_249514370.1">
    <property type="nucleotide sequence ID" value="NZ_CP093366.1"/>
</dbReference>
<evidence type="ECO:0000259" key="1">
    <source>
        <dbReference type="SMART" id="SM00849"/>
    </source>
</evidence>
<dbReference type="Pfam" id="PF12706">
    <property type="entry name" value="Lactamase_B_2"/>
    <property type="match status" value="1"/>
</dbReference>
<feature type="domain" description="Metallo-beta-lactamase" evidence="1">
    <location>
        <begin position="17"/>
        <end position="222"/>
    </location>
</feature>
<dbReference type="Gene3D" id="3.60.15.10">
    <property type="entry name" value="Ribonuclease Z/Hydroxyacylglutathione hydrolase-like"/>
    <property type="match status" value="1"/>
</dbReference>
<reference evidence="2" key="1">
    <citation type="journal article" date="2022" name="Int. J. Syst. Evol. Microbiol.">
        <title>Apilactobacillus apisilvae sp. nov., Nicolia spurrieriana gen. nov. sp. nov., Bombilactobacillus folatiphilus sp. nov. and Bombilactobacillus thymidiniphilus sp. nov., four new lactic acid bacterial isolates from stingless bees Tetragonula carbonaria and Austroplebeia australis.</title>
        <authorList>
            <person name="Oliphant S.A."/>
            <person name="Watson-Haigh N.S."/>
            <person name="Sumby K.M."/>
            <person name="Gardner J."/>
            <person name="Groom S."/>
            <person name="Jiranek V."/>
        </authorList>
    </citation>
    <scope>NUCLEOTIDE SEQUENCE</scope>
    <source>
        <strain evidence="2">SG4_D2</strain>
    </source>
</reference>
<dbReference type="PANTHER" id="PTHR47619">
    <property type="entry name" value="METALLO-HYDROLASE YYCJ-RELATED"/>
    <property type="match status" value="1"/>
</dbReference>
<dbReference type="Proteomes" id="UP000831495">
    <property type="component" value="Chromosome"/>
</dbReference>
<evidence type="ECO:0000313" key="2">
    <source>
        <dbReference type="EMBL" id="UQS82100.1"/>
    </source>
</evidence>
<gene>
    <name evidence="2" type="ORF">MOO45_07930</name>
</gene>
<sequence>MSMTAVMQISVLASSSQGNSLYIKTPNKRILVDAGLSGKKIKDLLASIGEDIQQLDAILVTHEHSDHIRGVGILARRYGLDVYANAKTWQAMRAKIGPVDSHQQHLFEANSVLTLGDLDIESFSVSHDAIDPQFYNFHYQDHSFVDLTDTGYVSDRVKYIIQNADGFLMECNHDLEMLRQGYYPWSLKQRIISDEGHLSNLDGANALMDVIGNQTKQVFLGHLSPENNLPKLAHQTVSELLQQHDYGVDHDFWLHDTYAQQATQLTII</sequence>
<dbReference type="SMART" id="SM00849">
    <property type="entry name" value="Lactamase_B"/>
    <property type="match status" value="1"/>
</dbReference>
<dbReference type="InterPro" id="IPR001279">
    <property type="entry name" value="Metallo-B-lactamas"/>
</dbReference>
<dbReference type="InterPro" id="IPR036866">
    <property type="entry name" value="RibonucZ/Hydroxyglut_hydro"/>
</dbReference>
<protein>
    <submittedName>
        <fullName evidence="2">MBL fold metallo-hydrolase</fullName>
    </submittedName>
</protein>
<proteinExistence type="predicted"/>
<dbReference type="PANTHER" id="PTHR47619:SF1">
    <property type="entry name" value="EXODEOXYRIBONUCLEASE WALJ"/>
    <property type="match status" value="1"/>
</dbReference>
<dbReference type="SUPFAM" id="SSF56281">
    <property type="entry name" value="Metallo-hydrolase/oxidoreductase"/>
    <property type="match status" value="1"/>
</dbReference>
<dbReference type="EMBL" id="CP093366">
    <property type="protein sequence ID" value="UQS82100.1"/>
    <property type="molecule type" value="Genomic_DNA"/>
</dbReference>
<dbReference type="CDD" id="cd07733">
    <property type="entry name" value="YycJ-like_MBL-fold"/>
    <property type="match status" value="1"/>
</dbReference>
<dbReference type="InterPro" id="IPR052533">
    <property type="entry name" value="WalJ/YycJ-like"/>
</dbReference>
<evidence type="ECO:0000313" key="3">
    <source>
        <dbReference type="Proteomes" id="UP000831495"/>
    </source>
</evidence>
<organism evidence="2 3">
    <name type="scientific">Bombilactobacillus folatiphilus</name>
    <dbReference type="NCBI Taxonomy" id="2923362"/>
    <lineage>
        <taxon>Bacteria</taxon>
        <taxon>Bacillati</taxon>
        <taxon>Bacillota</taxon>
        <taxon>Bacilli</taxon>
        <taxon>Lactobacillales</taxon>
        <taxon>Lactobacillaceae</taxon>
        <taxon>Bombilactobacillus</taxon>
    </lineage>
</organism>
<accession>A0ABY4P8P9</accession>
<keyword evidence="3" id="KW-1185">Reference proteome</keyword>